<evidence type="ECO:0000313" key="2">
    <source>
        <dbReference type="Proteomes" id="UP000821845"/>
    </source>
</evidence>
<sequence length="137" mass="14463">MPLTALAGVASLFVGLNVLQWTSASGTCTPMPLSSNIGDRASCPFTMSVDADPDRIPSELPVTKCNCLDSRCSDTGDYRCQEVKSTFRVAYRADGGGLANKTLELTTSCVCIVYKSALALFGGQRTAGGDPNRGVRF</sequence>
<accession>A0ACB7RLQ7</accession>
<dbReference type="Proteomes" id="UP000821845">
    <property type="component" value="Chromosome 9"/>
</dbReference>
<organism evidence="1 2">
    <name type="scientific">Hyalomma asiaticum</name>
    <name type="common">Tick</name>
    <dbReference type="NCBI Taxonomy" id="266040"/>
    <lineage>
        <taxon>Eukaryota</taxon>
        <taxon>Metazoa</taxon>
        <taxon>Ecdysozoa</taxon>
        <taxon>Arthropoda</taxon>
        <taxon>Chelicerata</taxon>
        <taxon>Arachnida</taxon>
        <taxon>Acari</taxon>
        <taxon>Parasitiformes</taxon>
        <taxon>Ixodida</taxon>
        <taxon>Ixodoidea</taxon>
        <taxon>Ixodidae</taxon>
        <taxon>Hyalomminae</taxon>
        <taxon>Hyalomma</taxon>
    </lineage>
</organism>
<protein>
    <submittedName>
        <fullName evidence="1">Uncharacterized protein</fullName>
    </submittedName>
</protein>
<comment type="caution">
    <text evidence="1">The sequence shown here is derived from an EMBL/GenBank/DDBJ whole genome shotgun (WGS) entry which is preliminary data.</text>
</comment>
<proteinExistence type="predicted"/>
<dbReference type="EMBL" id="CM023489">
    <property type="protein sequence ID" value="KAH6923135.1"/>
    <property type="molecule type" value="Genomic_DNA"/>
</dbReference>
<keyword evidence="2" id="KW-1185">Reference proteome</keyword>
<reference evidence="1" key="1">
    <citation type="submission" date="2020-05" db="EMBL/GenBank/DDBJ databases">
        <title>Large-scale comparative analyses of tick genomes elucidate their genetic diversity and vector capacities.</title>
        <authorList>
            <person name="Jia N."/>
            <person name="Wang J."/>
            <person name="Shi W."/>
            <person name="Du L."/>
            <person name="Sun Y."/>
            <person name="Zhan W."/>
            <person name="Jiang J."/>
            <person name="Wang Q."/>
            <person name="Zhang B."/>
            <person name="Ji P."/>
            <person name="Sakyi L.B."/>
            <person name="Cui X."/>
            <person name="Yuan T."/>
            <person name="Jiang B."/>
            <person name="Yang W."/>
            <person name="Lam T.T.-Y."/>
            <person name="Chang Q."/>
            <person name="Ding S."/>
            <person name="Wang X."/>
            <person name="Zhu J."/>
            <person name="Ruan X."/>
            <person name="Zhao L."/>
            <person name="Wei J."/>
            <person name="Que T."/>
            <person name="Du C."/>
            <person name="Cheng J."/>
            <person name="Dai P."/>
            <person name="Han X."/>
            <person name="Huang E."/>
            <person name="Gao Y."/>
            <person name="Liu J."/>
            <person name="Shao H."/>
            <person name="Ye R."/>
            <person name="Li L."/>
            <person name="Wei W."/>
            <person name="Wang X."/>
            <person name="Wang C."/>
            <person name="Yang T."/>
            <person name="Huo Q."/>
            <person name="Li W."/>
            <person name="Guo W."/>
            <person name="Chen H."/>
            <person name="Zhou L."/>
            <person name="Ni X."/>
            <person name="Tian J."/>
            <person name="Zhou Y."/>
            <person name="Sheng Y."/>
            <person name="Liu T."/>
            <person name="Pan Y."/>
            <person name="Xia L."/>
            <person name="Li J."/>
            <person name="Zhao F."/>
            <person name="Cao W."/>
        </authorList>
    </citation>
    <scope>NUCLEOTIDE SEQUENCE</scope>
    <source>
        <strain evidence="1">Hyas-2018</strain>
    </source>
</reference>
<evidence type="ECO:0000313" key="1">
    <source>
        <dbReference type="EMBL" id="KAH6923135.1"/>
    </source>
</evidence>
<name>A0ACB7RLQ7_HYAAI</name>
<gene>
    <name evidence="1" type="ORF">HPB50_023469</name>
</gene>